<dbReference type="PATRIC" id="fig|913084.3.peg.4985"/>
<protein>
    <submittedName>
        <fullName evidence="1">Uncharacterized protein</fullName>
    </submittedName>
</protein>
<accession>G5S5B8</accession>
<dbReference type="EMBL" id="AFCW01002458">
    <property type="protein sequence ID" value="EHC96040.1"/>
    <property type="molecule type" value="Genomic_DNA"/>
</dbReference>
<comment type="caution">
    <text evidence="1">The sequence shown here is derived from an EMBL/GenBank/DDBJ whole genome shotgun (WGS) entry which is preliminary data.</text>
</comment>
<evidence type="ECO:0000313" key="2">
    <source>
        <dbReference type="Proteomes" id="UP000004776"/>
    </source>
</evidence>
<proteinExistence type="predicted"/>
<name>G5S5B8_SALET</name>
<sequence length="40" mass="4502">MSLSAFNINIASLTKNGHVKHIYGSLAINSVFVYYHHWPA</sequence>
<dbReference type="Proteomes" id="UP000004776">
    <property type="component" value="Unassembled WGS sequence"/>
</dbReference>
<reference evidence="1 2" key="1">
    <citation type="journal article" date="2011" name="BMC Genomics">
        <title>Genome sequencing reveals diversification of virulence factor content and possible host adaptation in distinct subpopulations of Salmonella enterica.</title>
        <authorList>
            <person name="den Bakker H.C."/>
            <person name="Moreno Switt A.I."/>
            <person name="Govoni G."/>
            <person name="Cummings C.A."/>
            <person name="Ranieri M.L."/>
            <person name="Degoricija L."/>
            <person name="Hoelzer K."/>
            <person name="Rodriguez-Rivera L.D."/>
            <person name="Brown S."/>
            <person name="Bolchacova E."/>
            <person name="Furtado M.R."/>
            <person name="Wiedmann M."/>
        </authorList>
    </citation>
    <scope>NUCLEOTIDE SEQUENCE [LARGE SCALE GENOMIC DNA]</scope>
    <source>
        <strain evidence="1 2">R8-2977</strain>
    </source>
</reference>
<gene>
    <name evidence="1" type="ORF">LTSEURB_6702</name>
</gene>
<dbReference type="AlphaFoldDB" id="G5S5B8"/>
<organism evidence="1 2">
    <name type="scientific">Salmonella enterica subsp. enterica serovar Urbana str. R8-2977</name>
    <dbReference type="NCBI Taxonomy" id="913084"/>
    <lineage>
        <taxon>Bacteria</taxon>
        <taxon>Pseudomonadati</taxon>
        <taxon>Pseudomonadota</taxon>
        <taxon>Gammaproteobacteria</taxon>
        <taxon>Enterobacterales</taxon>
        <taxon>Enterobacteriaceae</taxon>
        <taxon>Salmonella</taxon>
    </lineage>
</organism>
<evidence type="ECO:0000313" key="1">
    <source>
        <dbReference type="EMBL" id="EHC96040.1"/>
    </source>
</evidence>